<proteinExistence type="predicted"/>
<organism evidence="1">
    <name type="scientific">Pseudo-nitzschia australis</name>
    <dbReference type="NCBI Taxonomy" id="44445"/>
    <lineage>
        <taxon>Eukaryota</taxon>
        <taxon>Sar</taxon>
        <taxon>Stramenopiles</taxon>
        <taxon>Ochrophyta</taxon>
        <taxon>Bacillariophyta</taxon>
        <taxon>Bacillariophyceae</taxon>
        <taxon>Bacillariophycidae</taxon>
        <taxon>Bacillariales</taxon>
        <taxon>Bacillariaceae</taxon>
        <taxon>Pseudo-nitzschia</taxon>
    </lineage>
</organism>
<protein>
    <submittedName>
        <fullName evidence="1">Uncharacterized protein</fullName>
    </submittedName>
</protein>
<gene>
    <name evidence="1" type="ORF">PAUS00366_LOCUS15867</name>
</gene>
<evidence type="ECO:0000313" key="1">
    <source>
        <dbReference type="EMBL" id="CAE0723111.1"/>
    </source>
</evidence>
<name>A0A7S4EM22_9STRA</name>
<dbReference type="AlphaFoldDB" id="A0A7S4EM22"/>
<accession>A0A7S4EM22</accession>
<sequence length="135" mass="14266">MVPLLVDCDCRILCLQVIVWGDSNLTGRARPSPARHCFKGGRRQSVLFQGWPTPAIRCAISLPIASAGPAPFPWHDETITMLLSASSTSSTARPMPLAGTGGDRGCDVDVGDEALKLAYFGDAGTSPLGHGPLHR</sequence>
<dbReference type="EMBL" id="HBIX01022798">
    <property type="protein sequence ID" value="CAE0723111.1"/>
    <property type="molecule type" value="Transcribed_RNA"/>
</dbReference>
<reference evidence="1" key="1">
    <citation type="submission" date="2021-01" db="EMBL/GenBank/DDBJ databases">
        <authorList>
            <person name="Corre E."/>
            <person name="Pelletier E."/>
            <person name="Niang G."/>
            <person name="Scheremetjew M."/>
            <person name="Finn R."/>
            <person name="Kale V."/>
            <person name="Holt S."/>
            <person name="Cochrane G."/>
            <person name="Meng A."/>
            <person name="Brown T."/>
            <person name="Cohen L."/>
        </authorList>
    </citation>
    <scope>NUCLEOTIDE SEQUENCE</scope>
    <source>
        <strain evidence="1">10249 10 AB</strain>
    </source>
</reference>